<evidence type="ECO:0000313" key="1">
    <source>
        <dbReference type="EMBL" id="GBE61304.1"/>
    </source>
</evidence>
<keyword evidence="2" id="KW-1185">Reference proteome</keyword>
<evidence type="ECO:0000313" key="2">
    <source>
        <dbReference type="Proteomes" id="UP000236319"/>
    </source>
</evidence>
<reference evidence="1 2" key="1">
    <citation type="journal article" date="2017" name="BMC Genomics">
        <title>Whole-genome assembly of Babesia ovata and comparative genomics between closely related pathogens.</title>
        <authorList>
            <person name="Yamagishi J."/>
            <person name="Asada M."/>
            <person name="Hakimi H."/>
            <person name="Tanaka T.Q."/>
            <person name="Sugimoto C."/>
            <person name="Kawazu S."/>
        </authorList>
    </citation>
    <scope>NUCLEOTIDE SEQUENCE [LARGE SCALE GENOMIC DNA]</scope>
    <source>
        <strain evidence="1 2">Miyake</strain>
    </source>
</reference>
<protein>
    <submittedName>
        <fullName evidence="1">Uncharacterized protein</fullName>
    </submittedName>
</protein>
<organism evidence="1 2">
    <name type="scientific">Babesia ovata</name>
    <dbReference type="NCBI Taxonomy" id="189622"/>
    <lineage>
        <taxon>Eukaryota</taxon>
        <taxon>Sar</taxon>
        <taxon>Alveolata</taxon>
        <taxon>Apicomplexa</taxon>
        <taxon>Aconoidasida</taxon>
        <taxon>Piroplasmida</taxon>
        <taxon>Babesiidae</taxon>
        <taxon>Babesia</taxon>
    </lineage>
</organism>
<dbReference type="EMBL" id="BDSA01000003">
    <property type="protein sequence ID" value="GBE61304.1"/>
    <property type="molecule type" value="Genomic_DNA"/>
</dbReference>
<dbReference type="VEuPathDB" id="PiroplasmaDB:BOVATA_027970"/>
<gene>
    <name evidence="1" type="ORF">BOVATA_027970</name>
</gene>
<accession>A0A2H6KE97</accession>
<name>A0A2H6KE97_9APIC</name>
<sequence>MVYNSLTEAPRNLKEGMDWFLALKGTDAEANLKAMGAALYDLLADTPVGFKEVPALEKVKPISKKFLEKGELKDYSHVKDLLKRYEQPMNKTDWLWYKRHTSYHPSDYINIIGFFRLNPEKIAKKLGDVLESDVGGIMFEKPEACAAVLAGIAPMLYAGLQSLLDADKSAEKKGPGSKAATHLGEIMKAIGYVKPECRQDLTAPDVHKALRGVDKHVVYTLYDISGMWAFY</sequence>
<comment type="caution">
    <text evidence="1">The sequence shown here is derived from an EMBL/GenBank/DDBJ whole genome shotgun (WGS) entry which is preliminary data.</text>
</comment>
<dbReference type="Proteomes" id="UP000236319">
    <property type="component" value="Unassembled WGS sequence"/>
</dbReference>
<dbReference type="OrthoDB" id="77601at2759"/>
<dbReference type="AlphaFoldDB" id="A0A2H6KE97"/>
<proteinExistence type="predicted"/>
<dbReference type="GeneID" id="39875074"/>
<dbReference type="RefSeq" id="XP_028867547.1">
    <property type="nucleotide sequence ID" value="XM_029011714.1"/>
</dbReference>